<evidence type="ECO:0000256" key="9">
    <source>
        <dbReference type="RuleBase" id="RU361175"/>
    </source>
</evidence>
<dbReference type="PANTHER" id="PTHR10353">
    <property type="entry name" value="GLYCOSYL HYDROLASE"/>
    <property type="match status" value="1"/>
</dbReference>
<organism evidence="10 11">
    <name type="scientific">Agromyces terreus</name>
    <dbReference type="NCBI Taxonomy" id="424795"/>
    <lineage>
        <taxon>Bacteria</taxon>
        <taxon>Bacillati</taxon>
        <taxon>Actinomycetota</taxon>
        <taxon>Actinomycetes</taxon>
        <taxon>Micrococcales</taxon>
        <taxon>Microbacteriaceae</taxon>
        <taxon>Agromyces</taxon>
    </lineage>
</organism>
<keyword evidence="6" id="KW-0624">Polysaccharide degradation</keyword>
<feature type="active site" description="Proton donor" evidence="7">
    <location>
        <position position="172"/>
    </location>
</feature>
<feature type="binding site" evidence="8">
    <location>
        <position position="171"/>
    </location>
    <ligand>
        <name>substrate</name>
    </ligand>
</feature>
<feature type="binding site" evidence="8">
    <location>
        <position position="418"/>
    </location>
    <ligand>
        <name>substrate</name>
    </ligand>
</feature>
<dbReference type="EMBL" id="JAMZDY010000001">
    <property type="protein sequence ID" value="MCP2370319.1"/>
    <property type="molecule type" value="Genomic_DNA"/>
</dbReference>
<dbReference type="EC" id="3.2.1.21" evidence="9"/>
<proteinExistence type="inferred from homology"/>
<keyword evidence="11" id="KW-1185">Reference proteome</keyword>
<feature type="binding site" evidence="8">
    <location>
        <position position="301"/>
    </location>
    <ligand>
        <name>substrate</name>
    </ligand>
</feature>
<protein>
    <recommendedName>
        <fullName evidence="9">Beta-glucosidase</fullName>
        <ecNumber evidence="9">3.2.1.21</ecNumber>
    </recommendedName>
</protein>
<evidence type="ECO:0000313" key="11">
    <source>
        <dbReference type="Proteomes" id="UP001139722"/>
    </source>
</evidence>
<feature type="active site" description="Nucleophile" evidence="7">
    <location>
        <position position="372"/>
    </location>
</feature>
<keyword evidence="4" id="KW-0119">Carbohydrate metabolism</keyword>
<dbReference type="Proteomes" id="UP001139722">
    <property type="component" value="Unassembled WGS sequence"/>
</dbReference>
<comment type="catalytic activity">
    <reaction evidence="9">
        <text>Hydrolysis of terminal, non-reducing beta-D-glucosyl residues with release of beta-D-glucose.</text>
        <dbReference type="EC" id="3.2.1.21"/>
    </reaction>
</comment>
<evidence type="ECO:0000256" key="7">
    <source>
        <dbReference type="PIRSR" id="PIRSR617736-1"/>
    </source>
</evidence>
<evidence type="ECO:0000313" key="10">
    <source>
        <dbReference type="EMBL" id="MCP2370319.1"/>
    </source>
</evidence>
<gene>
    <name evidence="10" type="ORF">BJ978_000995</name>
</gene>
<dbReference type="PRINTS" id="PR00131">
    <property type="entry name" value="GLHYDRLASE1"/>
</dbReference>
<dbReference type="InterPro" id="IPR001360">
    <property type="entry name" value="Glyco_hydro_1"/>
</dbReference>
<name>A0A9X2H6I9_9MICO</name>
<dbReference type="Pfam" id="PF00232">
    <property type="entry name" value="Glyco_hydro_1"/>
    <property type="match status" value="1"/>
</dbReference>
<dbReference type="FunFam" id="3.20.20.80:FF:000004">
    <property type="entry name" value="Beta-glucosidase 6-phospho-beta-glucosidase"/>
    <property type="match status" value="1"/>
</dbReference>
<reference evidence="10" key="1">
    <citation type="submission" date="2022-06" db="EMBL/GenBank/DDBJ databases">
        <title>Sequencing the genomes of 1000 actinobacteria strains.</title>
        <authorList>
            <person name="Klenk H.-P."/>
        </authorList>
    </citation>
    <scope>NUCLEOTIDE SEQUENCE</scope>
    <source>
        <strain evidence="10">DSM 22016</strain>
    </source>
</reference>
<sequence length="470" mass="51205">MTSTRRSGIRMLPPDVMLGTATAAYQIEGGAAEGGRGPSIWDTFSHSPGRVLNGDTGDVACDHFHRWEADLDLMAELGVQAYRFSLSWSRVLPTGQGTVNTRGLEFYDRLVDGLVARGIAPIATLYHWDLPQALEDLGGWTNRDTSYRFAEFAGIAAQALGDRVHTWLTLNEPWCAAFLGYAADVHAPGRNDPAAGLSAAHHMNLGHGLAVPELRRHSTGTPDVSATLNVHLVKPAPGASNEAVDRIDRVGNQVWLGPMLRGAYPEELFADTAEVTDWSFVHDGDERQAHQPLDLLGLNYYLPMVVRMPGEGPQDSAAHGIAGNPWPGSGHVEFIQPEGPTTAMGWVIDPDGLEALLVKMHAETGLPLMITENGAAFRDEVVDGRVADDERIAFLEAHFAAAARAIERGVDLRGYLVWSFLDNFEWAFGYDRRFGLVHVDYDTQVRTPKDSARWLAGQIAAGRRDDSLAG</sequence>
<keyword evidence="3" id="KW-0136">Cellulose degradation</keyword>
<dbReference type="InterPro" id="IPR017853">
    <property type="entry name" value="GH"/>
</dbReference>
<dbReference type="NCBIfam" id="TIGR03356">
    <property type="entry name" value="BGL"/>
    <property type="match status" value="1"/>
</dbReference>
<dbReference type="GO" id="GO:0008422">
    <property type="term" value="F:beta-glucosidase activity"/>
    <property type="evidence" value="ECO:0007669"/>
    <property type="project" value="UniProtKB-EC"/>
</dbReference>
<dbReference type="Gene3D" id="3.20.20.80">
    <property type="entry name" value="Glycosidases"/>
    <property type="match status" value="1"/>
</dbReference>
<comment type="similarity">
    <text evidence="1 9">Belongs to the glycosyl hydrolase 1 family.</text>
</comment>
<keyword evidence="5 9" id="KW-0326">Glycosidase</keyword>
<dbReference type="PANTHER" id="PTHR10353:SF36">
    <property type="entry name" value="LP05116P"/>
    <property type="match status" value="1"/>
</dbReference>
<feature type="binding site" evidence="8">
    <location>
        <position position="127"/>
    </location>
    <ligand>
        <name>substrate</name>
    </ligand>
</feature>
<evidence type="ECO:0000256" key="2">
    <source>
        <dbReference type="ARBA" id="ARBA00022801"/>
    </source>
</evidence>
<dbReference type="GO" id="GO:0030245">
    <property type="term" value="P:cellulose catabolic process"/>
    <property type="evidence" value="ECO:0007669"/>
    <property type="project" value="UniProtKB-KW"/>
</dbReference>
<dbReference type="RefSeq" id="WP_232057549.1">
    <property type="nucleotide sequence ID" value="NZ_BAAANU010000012.1"/>
</dbReference>
<dbReference type="SUPFAM" id="SSF51445">
    <property type="entry name" value="(Trans)glycosidases"/>
    <property type="match status" value="1"/>
</dbReference>
<feature type="binding site" evidence="8">
    <location>
        <begin position="425"/>
        <end position="426"/>
    </location>
    <ligand>
        <name>substrate</name>
    </ligand>
</feature>
<dbReference type="InterPro" id="IPR017736">
    <property type="entry name" value="Glyco_hydro_1_beta-glucosidase"/>
</dbReference>
<dbReference type="AlphaFoldDB" id="A0A9X2H6I9"/>
<evidence type="ECO:0000256" key="8">
    <source>
        <dbReference type="PIRSR" id="PIRSR617736-2"/>
    </source>
</evidence>
<keyword evidence="2 9" id="KW-0378">Hydrolase</keyword>
<evidence type="ECO:0000256" key="1">
    <source>
        <dbReference type="ARBA" id="ARBA00010838"/>
    </source>
</evidence>
<dbReference type="GO" id="GO:0005829">
    <property type="term" value="C:cytosol"/>
    <property type="evidence" value="ECO:0007669"/>
    <property type="project" value="TreeGrafter"/>
</dbReference>
<evidence type="ECO:0000256" key="3">
    <source>
        <dbReference type="ARBA" id="ARBA00023001"/>
    </source>
</evidence>
<evidence type="ECO:0000256" key="5">
    <source>
        <dbReference type="ARBA" id="ARBA00023295"/>
    </source>
</evidence>
<evidence type="ECO:0000256" key="4">
    <source>
        <dbReference type="ARBA" id="ARBA00023277"/>
    </source>
</evidence>
<feature type="binding site" evidence="8">
    <location>
        <position position="26"/>
    </location>
    <ligand>
        <name>substrate</name>
    </ligand>
</feature>
<comment type="caution">
    <text evidence="10">The sequence shown here is derived from an EMBL/GenBank/DDBJ whole genome shotgun (WGS) entry which is preliminary data.</text>
</comment>
<accession>A0A9X2H6I9</accession>
<evidence type="ECO:0000256" key="6">
    <source>
        <dbReference type="ARBA" id="ARBA00023326"/>
    </source>
</evidence>